<dbReference type="Pfam" id="PF12784">
    <property type="entry name" value="PDDEXK_2"/>
    <property type="match status" value="1"/>
</dbReference>
<comment type="caution">
    <text evidence="1">The sequence shown here is derived from an EMBL/GenBank/DDBJ whole genome shotgun (WGS) entry which is preliminary data.</text>
</comment>
<dbReference type="InterPro" id="IPR010106">
    <property type="entry name" value="RpnA"/>
</dbReference>
<dbReference type="GeneID" id="86055331"/>
<evidence type="ECO:0000313" key="1">
    <source>
        <dbReference type="EMBL" id="MSS90486.1"/>
    </source>
</evidence>
<name>A0A6N7W5G2_9FIRM</name>
<gene>
    <name evidence="1" type="ORF">FYJ45_20040</name>
</gene>
<sequence length="281" mass="32357">MTDKKSKMVPLSELTLLDRFLFDEVMENEQIHQLILEIILGKDIALLTRAETEKELRTSPLLRSIRMDVFSMDEEGFIYNTEAQKQPRPDLPKRSRYYQGLLDSSLLEPGSVHFNLLNDSFIIIITPYDVFGLGKYRYTFRARCDENTSCILPDGATRIFLNTKGTNREEAGEELAQFLEYAEKTDDISALNSNNEKILRIHEHIRMLKSSEEMGVKYMQAWEEKLQVLEEGRSKGLEEGLEKGIQLTKKVLKLSAEGRSESEISELCDISPEQVRRILDA</sequence>
<dbReference type="Proteomes" id="UP000436047">
    <property type="component" value="Unassembled WGS sequence"/>
</dbReference>
<keyword evidence="2" id="KW-1185">Reference proteome</keyword>
<evidence type="ECO:0000313" key="2">
    <source>
        <dbReference type="Proteomes" id="UP000436047"/>
    </source>
</evidence>
<dbReference type="RefSeq" id="WP_154466969.1">
    <property type="nucleotide sequence ID" value="NZ_JAXDZL010000049.1"/>
</dbReference>
<dbReference type="EMBL" id="VUMI01000039">
    <property type="protein sequence ID" value="MSS90486.1"/>
    <property type="molecule type" value="Genomic_DNA"/>
</dbReference>
<proteinExistence type="predicted"/>
<accession>A0A6N7W5G2</accession>
<organism evidence="1 2">
    <name type="scientific">Eisenbergiella porci</name>
    <dbReference type="NCBI Taxonomy" id="2652274"/>
    <lineage>
        <taxon>Bacteria</taxon>
        <taxon>Bacillati</taxon>
        <taxon>Bacillota</taxon>
        <taxon>Clostridia</taxon>
        <taxon>Lachnospirales</taxon>
        <taxon>Lachnospiraceae</taxon>
        <taxon>Eisenbergiella</taxon>
    </lineage>
</organism>
<dbReference type="AlphaFoldDB" id="A0A6N7W5G2"/>
<reference evidence="1 2" key="1">
    <citation type="submission" date="2019-08" db="EMBL/GenBank/DDBJ databases">
        <title>In-depth cultivation of the pig gut microbiome towards novel bacterial diversity and tailored functional studies.</title>
        <authorList>
            <person name="Wylensek D."/>
            <person name="Hitch T.C.A."/>
            <person name="Clavel T."/>
        </authorList>
    </citation>
    <scope>NUCLEOTIDE SEQUENCE [LARGE SCALE GENOMIC DNA]</scope>
    <source>
        <strain evidence="1 2">WCA-389-WT-23B</strain>
    </source>
</reference>
<dbReference type="NCBIfam" id="TIGR01784">
    <property type="entry name" value="T_den_put_tspse"/>
    <property type="match status" value="1"/>
</dbReference>
<protein>
    <submittedName>
        <fullName evidence="1">Rpn family recombination-promoting nuclease/putative transposase</fullName>
    </submittedName>
</protein>